<keyword evidence="3" id="KW-0255">Endonuclease</keyword>
<dbReference type="Gene3D" id="3.30.420.10">
    <property type="entry name" value="Ribonuclease H-like superfamily/Ribonuclease H"/>
    <property type="match status" value="1"/>
</dbReference>
<dbReference type="InterPro" id="IPR039537">
    <property type="entry name" value="Retrotran_Ty1/copia-like"/>
</dbReference>
<evidence type="ECO:0000256" key="7">
    <source>
        <dbReference type="ARBA" id="ARBA00022918"/>
    </source>
</evidence>
<keyword evidence="8" id="KW-0239">DNA-directed DNA polymerase</keyword>
<evidence type="ECO:0000256" key="6">
    <source>
        <dbReference type="ARBA" id="ARBA00022908"/>
    </source>
</evidence>
<dbReference type="Proteomes" id="UP000257109">
    <property type="component" value="Unassembled WGS sequence"/>
</dbReference>
<dbReference type="GO" id="GO:0003964">
    <property type="term" value="F:RNA-directed DNA polymerase activity"/>
    <property type="evidence" value="ECO:0007669"/>
    <property type="project" value="UniProtKB-KW"/>
</dbReference>
<feature type="non-terminal residue" evidence="11">
    <location>
        <position position="1"/>
    </location>
</feature>
<dbReference type="EMBL" id="QJKJ01004122">
    <property type="protein sequence ID" value="RDX95461.1"/>
    <property type="molecule type" value="Genomic_DNA"/>
</dbReference>
<dbReference type="GO" id="GO:0006310">
    <property type="term" value="P:DNA recombination"/>
    <property type="evidence" value="ECO:0007669"/>
    <property type="project" value="UniProtKB-KW"/>
</dbReference>
<evidence type="ECO:0000256" key="3">
    <source>
        <dbReference type="ARBA" id="ARBA00022759"/>
    </source>
</evidence>
<dbReference type="GO" id="GO:0015074">
    <property type="term" value="P:DNA integration"/>
    <property type="evidence" value="ECO:0007669"/>
    <property type="project" value="UniProtKB-KW"/>
</dbReference>
<evidence type="ECO:0000313" key="12">
    <source>
        <dbReference type="Proteomes" id="UP000257109"/>
    </source>
</evidence>
<dbReference type="GO" id="GO:0004519">
    <property type="term" value="F:endonuclease activity"/>
    <property type="evidence" value="ECO:0007669"/>
    <property type="project" value="UniProtKB-KW"/>
</dbReference>
<keyword evidence="6" id="KW-0229">DNA integration</keyword>
<accession>A0A371GY71</accession>
<dbReference type="InterPro" id="IPR012337">
    <property type="entry name" value="RNaseH-like_sf"/>
</dbReference>
<keyword evidence="4" id="KW-0378">Hydrolase</keyword>
<evidence type="ECO:0000256" key="4">
    <source>
        <dbReference type="ARBA" id="ARBA00022801"/>
    </source>
</evidence>
<organism evidence="11 12">
    <name type="scientific">Mucuna pruriens</name>
    <name type="common">Velvet bean</name>
    <name type="synonym">Dolichos pruriens</name>
    <dbReference type="NCBI Taxonomy" id="157652"/>
    <lineage>
        <taxon>Eukaryota</taxon>
        <taxon>Viridiplantae</taxon>
        <taxon>Streptophyta</taxon>
        <taxon>Embryophyta</taxon>
        <taxon>Tracheophyta</taxon>
        <taxon>Spermatophyta</taxon>
        <taxon>Magnoliopsida</taxon>
        <taxon>eudicotyledons</taxon>
        <taxon>Gunneridae</taxon>
        <taxon>Pentapetalae</taxon>
        <taxon>rosids</taxon>
        <taxon>fabids</taxon>
        <taxon>Fabales</taxon>
        <taxon>Fabaceae</taxon>
        <taxon>Papilionoideae</taxon>
        <taxon>50 kb inversion clade</taxon>
        <taxon>NPAAA clade</taxon>
        <taxon>indigoferoid/millettioid clade</taxon>
        <taxon>Phaseoleae</taxon>
        <taxon>Mucuna</taxon>
    </lineage>
</organism>
<evidence type="ECO:0000256" key="9">
    <source>
        <dbReference type="ARBA" id="ARBA00023172"/>
    </source>
</evidence>
<dbReference type="AlphaFoldDB" id="A0A371GY71"/>
<keyword evidence="7" id="KW-0695">RNA-directed DNA polymerase</keyword>
<proteinExistence type="predicted"/>
<sequence length="318" mass="37373">MRTYEEIPTNKVVDKILRVMLMNFDHVVTTIIKSHDTDTMTITYCKEVLKVMKINKEALKSQVNLNNDVKSSQSVEEGEEIIQVEVKEGNYRGRGLAISTKEETTTSYHIMKEEMETILVLPIKEEDTITTTRKKCKHKTNIVENRYQNISENFDNPQSLFLIHHGYYALIDRNRRFIAKVKMTPNHLFSLKIHHENFSCLNSYVSSLAIINIPNGVCLTCKIGKKYRESFSTKKFWREKKILELFIHINIPIYGGNEYFITFVDNLSKKSWVYFLKQKSEACNVFKTFKTFVEKQIECKIKALRTDRGQEYLAWTFF</sequence>
<keyword evidence="12" id="KW-1185">Reference proteome</keyword>
<comment type="caution">
    <text evidence="11">The sequence shown here is derived from an EMBL/GenBank/DDBJ whole genome shotgun (WGS) entry which is preliminary data.</text>
</comment>
<dbReference type="PANTHER" id="PTHR42648">
    <property type="entry name" value="TRANSPOSASE, PUTATIVE-RELATED"/>
    <property type="match status" value="1"/>
</dbReference>
<evidence type="ECO:0000256" key="5">
    <source>
        <dbReference type="ARBA" id="ARBA00022842"/>
    </source>
</evidence>
<evidence type="ECO:0000313" key="11">
    <source>
        <dbReference type="EMBL" id="RDX95461.1"/>
    </source>
</evidence>
<keyword evidence="9" id="KW-0233">DNA recombination</keyword>
<evidence type="ECO:0000256" key="8">
    <source>
        <dbReference type="ARBA" id="ARBA00022932"/>
    </source>
</evidence>
<dbReference type="Pfam" id="PF00665">
    <property type="entry name" value="rve"/>
    <property type="match status" value="1"/>
</dbReference>
<protein>
    <recommendedName>
        <fullName evidence="10">Integrase catalytic domain-containing protein</fullName>
    </recommendedName>
</protein>
<evidence type="ECO:0000259" key="10">
    <source>
        <dbReference type="PROSITE" id="PS50994"/>
    </source>
</evidence>
<dbReference type="InterPro" id="IPR001584">
    <property type="entry name" value="Integrase_cat-core"/>
</dbReference>
<keyword evidence="2" id="KW-0479">Metal-binding</keyword>
<keyword evidence="8" id="KW-0808">Transferase</keyword>
<dbReference type="GO" id="GO:0016787">
    <property type="term" value="F:hydrolase activity"/>
    <property type="evidence" value="ECO:0007669"/>
    <property type="project" value="UniProtKB-KW"/>
</dbReference>
<dbReference type="PROSITE" id="PS50994">
    <property type="entry name" value="INTEGRASE"/>
    <property type="match status" value="1"/>
</dbReference>
<evidence type="ECO:0000256" key="1">
    <source>
        <dbReference type="ARBA" id="ARBA00022722"/>
    </source>
</evidence>
<dbReference type="SUPFAM" id="SSF53098">
    <property type="entry name" value="Ribonuclease H-like"/>
    <property type="match status" value="1"/>
</dbReference>
<dbReference type="PANTHER" id="PTHR42648:SF11">
    <property type="entry name" value="TRANSPOSON TY4-P GAG-POL POLYPROTEIN"/>
    <property type="match status" value="1"/>
</dbReference>
<dbReference type="OrthoDB" id="1431938at2759"/>
<dbReference type="InterPro" id="IPR036397">
    <property type="entry name" value="RNaseH_sf"/>
</dbReference>
<dbReference type="GO" id="GO:0046872">
    <property type="term" value="F:metal ion binding"/>
    <property type="evidence" value="ECO:0007669"/>
    <property type="project" value="UniProtKB-KW"/>
</dbReference>
<keyword evidence="1" id="KW-0540">Nuclease</keyword>
<reference evidence="11" key="1">
    <citation type="submission" date="2018-05" db="EMBL/GenBank/DDBJ databases">
        <title>Draft genome of Mucuna pruriens seed.</title>
        <authorList>
            <person name="Nnadi N.E."/>
            <person name="Vos R."/>
            <person name="Hasami M.H."/>
            <person name="Devisetty U.K."/>
            <person name="Aguiy J.C."/>
        </authorList>
    </citation>
    <scope>NUCLEOTIDE SEQUENCE [LARGE SCALE GENOMIC DNA]</scope>
    <source>
        <strain evidence="11">JCA_2017</strain>
    </source>
</reference>
<feature type="domain" description="Integrase catalytic" evidence="10">
    <location>
        <begin position="231"/>
        <end position="318"/>
    </location>
</feature>
<name>A0A371GY71_MUCPR</name>
<dbReference type="GO" id="GO:0003676">
    <property type="term" value="F:nucleic acid binding"/>
    <property type="evidence" value="ECO:0007669"/>
    <property type="project" value="InterPro"/>
</dbReference>
<keyword evidence="8" id="KW-0548">Nucleotidyltransferase</keyword>
<keyword evidence="5" id="KW-0460">Magnesium</keyword>
<evidence type="ECO:0000256" key="2">
    <source>
        <dbReference type="ARBA" id="ARBA00022723"/>
    </source>
</evidence>
<dbReference type="GO" id="GO:0003887">
    <property type="term" value="F:DNA-directed DNA polymerase activity"/>
    <property type="evidence" value="ECO:0007669"/>
    <property type="project" value="UniProtKB-KW"/>
</dbReference>
<gene>
    <name evidence="11" type="ORF">CR513_22019</name>
</gene>